<evidence type="ECO:0000256" key="12">
    <source>
        <dbReference type="PROSITE-ProRule" id="PRU00277"/>
    </source>
</evidence>
<dbReference type="Gene3D" id="3.10.50.40">
    <property type="match status" value="1"/>
</dbReference>
<evidence type="ECO:0000256" key="5">
    <source>
        <dbReference type="ARBA" id="ARBA00022618"/>
    </source>
</evidence>
<evidence type="ECO:0000256" key="10">
    <source>
        <dbReference type="ARBA" id="ARBA00029986"/>
    </source>
</evidence>
<dbReference type="InterPro" id="IPR027304">
    <property type="entry name" value="Trigger_fact/SurA_dom_sf"/>
</dbReference>
<dbReference type="EC" id="5.2.1.8" evidence="3 11"/>
<evidence type="ECO:0000256" key="8">
    <source>
        <dbReference type="ARBA" id="ARBA00023235"/>
    </source>
</evidence>
<comment type="function">
    <text evidence="11">Involved in protein export. Acts as a chaperone by maintaining the newly synthesized protein in an open conformation. Functions as a peptidyl-prolyl cis-trans isomerase.</text>
</comment>
<dbReference type="OrthoDB" id="9767721at2"/>
<evidence type="ECO:0000256" key="11">
    <source>
        <dbReference type="HAMAP-Rule" id="MF_00303"/>
    </source>
</evidence>
<evidence type="ECO:0000256" key="6">
    <source>
        <dbReference type="ARBA" id="ARBA00023110"/>
    </source>
</evidence>
<dbReference type="GO" id="GO:0015031">
    <property type="term" value="P:protein transport"/>
    <property type="evidence" value="ECO:0007669"/>
    <property type="project" value="UniProtKB-UniRule"/>
</dbReference>
<dbReference type="GO" id="GO:0043022">
    <property type="term" value="F:ribosome binding"/>
    <property type="evidence" value="ECO:0007669"/>
    <property type="project" value="TreeGrafter"/>
</dbReference>
<gene>
    <name evidence="11" type="primary">tig</name>
    <name evidence="15" type="ORF">FX988_03776</name>
</gene>
<name>A0A857JQY6_9ALTE</name>
<dbReference type="GO" id="GO:0044183">
    <property type="term" value="F:protein folding chaperone"/>
    <property type="evidence" value="ECO:0007669"/>
    <property type="project" value="TreeGrafter"/>
</dbReference>
<dbReference type="InterPro" id="IPR037041">
    <property type="entry name" value="Trigger_fac_C_sf"/>
</dbReference>
<dbReference type="InterPro" id="IPR046357">
    <property type="entry name" value="PPIase_dom_sf"/>
</dbReference>
<evidence type="ECO:0000256" key="9">
    <source>
        <dbReference type="ARBA" id="ARBA00023306"/>
    </source>
</evidence>
<dbReference type="GO" id="GO:0005737">
    <property type="term" value="C:cytoplasm"/>
    <property type="evidence" value="ECO:0007669"/>
    <property type="project" value="UniProtKB-SubCell"/>
</dbReference>
<keyword evidence="9 11" id="KW-0131">Cell cycle</keyword>
<dbReference type="GO" id="GO:0043335">
    <property type="term" value="P:protein unfolding"/>
    <property type="evidence" value="ECO:0007669"/>
    <property type="project" value="TreeGrafter"/>
</dbReference>
<dbReference type="Pfam" id="PF00254">
    <property type="entry name" value="FKBP_C"/>
    <property type="match status" value="1"/>
</dbReference>
<proteinExistence type="inferred from homology"/>
<dbReference type="EMBL" id="CP047656">
    <property type="protein sequence ID" value="QHJ13511.1"/>
    <property type="molecule type" value="Genomic_DNA"/>
</dbReference>
<dbReference type="NCBIfam" id="TIGR00115">
    <property type="entry name" value="tig"/>
    <property type="match status" value="1"/>
</dbReference>
<dbReference type="KEGG" id="pmes:FX988_03776"/>
<evidence type="ECO:0000256" key="13">
    <source>
        <dbReference type="RuleBase" id="RU003914"/>
    </source>
</evidence>
<evidence type="ECO:0000313" key="15">
    <source>
        <dbReference type="EMBL" id="QHJ13511.1"/>
    </source>
</evidence>
<dbReference type="SUPFAM" id="SSF54534">
    <property type="entry name" value="FKBP-like"/>
    <property type="match status" value="1"/>
</dbReference>
<dbReference type="InterPro" id="IPR036611">
    <property type="entry name" value="Trigger_fac_ribosome-bd_sf"/>
</dbReference>
<keyword evidence="6 11" id="KW-0697">Rotamase</keyword>
<dbReference type="InterPro" id="IPR001179">
    <property type="entry name" value="PPIase_FKBP_dom"/>
</dbReference>
<dbReference type="PANTHER" id="PTHR30560:SF3">
    <property type="entry name" value="TRIGGER FACTOR-LIKE PROTEIN TIG, CHLOROPLASTIC"/>
    <property type="match status" value="1"/>
</dbReference>
<dbReference type="RefSeq" id="WP_160181597.1">
    <property type="nucleotide sequence ID" value="NZ_CP047656.1"/>
</dbReference>
<dbReference type="SUPFAM" id="SSF102735">
    <property type="entry name" value="Trigger factor ribosome-binding domain"/>
    <property type="match status" value="1"/>
</dbReference>
<evidence type="ECO:0000256" key="7">
    <source>
        <dbReference type="ARBA" id="ARBA00023186"/>
    </source>
</evidence>
<dbReference type="Gene3D" id="1.10.3120.10">
    <property type="entry name" value="Trigger factor, C-terminal domain"/>
    <property type="match status" value="1"/>
</dbReference>
<feature type="domain" description="PPIase FKBP-type" evidence="14">
    <location>
        <begin position="161"/>
        <end position="246"/>
    </location>
</feature>
<evidence type="ECO:0000256" key="4">
    <source>
        <dbReference type="ARBA" id="ARBA00016902"/>
    </source>
</evidence>
<dbReference type="HAMAP" id="MF_00303">
    <property type="entry name" value="Trigger_factor_Tig"/>
    <property type="match status" value="1"/>
</dbReference>
<keyword evidence="16" id="KW-1185">Reference proteome</keyword>
<keyword evidence="11" id="KW-0963">Cytoplasm</keyword>
<dbReference type="GO" id="GO:0051083">
    <property type="term" value="P:'de novo' cotranslational protein folding"/>
    <property type="evidence" value="ECO:0007669"/>
    <property type="project" value="TreeGrafter"/>
</dbReference>
<dbReference type="Pfam" id="PF05697">
    <property type="entry name" value="Trigger_N"/>
    <property type="match status" value="1"/>
</dbReference>
<evidence type="ECO:0000259" key="14">
    <source>
        <dbReference type="PROSITE" id="PS50059"/>
    </source>
</evidence>
<dbReference type="InterPro" id="IPR008881">
    <property type="entry name" value="Trigger_fac_ribosome-bd_bac"/>
</dbReference>
<dbReference type="Proteomes" id="UP000464524">
    <property type="component" value="Chromosome"/>
</dbReference>
<dbReference type="Gene3D" id="3.30.70.1050">
    <property type="entry name" value="Trigger factor ribosome-binding domain"/>
    <property type="match status" value="1"/>
</dbReference>
<sequence>MQVSVETTQGLERRLTITVPAESIDSQVKSRLQQLAKTQRINGFRPGKVPVSVIKKRYGQAVRQEIAGEAMQRNFYEAIVQEKITPAGMPNFEMKTDVDGQDLEFVAAFEVYPEVEVKDVEKIEVEKPVVEITDADLETMMETLRKQHATWKEVKRKCKKDDRVTVDFVGTIDGEEFEGGKAENFELEMGKERMIPGFEKPIVGAKTGDEVVADVTFPEDYHAEALKGKEAQFKITVNKVEGLSLPKVDEEFAKLFGVEDGNVEALNTEVRKNMQRELEQTLKANVKEQVIEGLLANNEIELPKALVDQEINALREQAKQRFSQQQGGNVDNLPELPADLFQENARKRVSIGLLLGEVIKTEELKVDSAKVDSLIETAASAYEDPQEVIEYYKTNDELMQQMQNVALEEQAVEVLLSKANVKEVTKAFDEIMNKQA</sequence>
<dbReference type="AlphaFoldDB" id="A0A857JQY6"/>
<dbReference type="Pfam" id="PF05698">
    <property type="entry name" value="Trigger_C"/>
    <property type="match status" value="1"/>
</dbReference>
<dbReference type="InterPro" id="IPR005215">
    <property type="entry name" value="Trig_fac"/>
</dbReference>
<protein>
    <recommendedName>
        <fullName evidence="4 11">Trigger factor</fullName>
        <shortName evidence="11">TF</shortName>
        <ecNumber evidence="3 11">5.2.1.8</ecNumber>
    </recommendedName>
    <alternativeName>
        <fullName evidence="10 11">PPIase</fullName>
    </alternativeName>
</protein>
<dbReference type="SUPFAM" id="SSF109998">
    <property type="entry name" value="Triger factor/SurA peptide-binding domain-like"/>
    <property type="match status" value="1"/>
</dbReference>
<comment type="similarity">
    <text evidence="2 11 13">Belongs to the FKBP-type PPIase family. Tig subfamily.</text>
</comment>
<comment type="domain">
    <text evidence="11">Consists of 3 domains; the N-terminus binds the ribosome, the middle domain has PPIase activity, while the C-terminus has intrinsic chaperone activity on its own.</text>
</comment>
<dbReference type="FunFam" id="3.10.50.40:FF:000001">
    <property type="entry name" value="Trigger factor"/>
    <property type="match status" value="1"/>
</dbReference>
<accession>A0A857JQY6</accession>
<dbReference type="PIRSF" id="PIRSF003095">
    <property type="entry name" value="Trigger_factor"/>
    <property type="match status" value="1"/>
</dbReference>
<keyword evidence="7 11" id="KW-0143">Chaperone</keyword>
<evidence type="ECO:0000256" key="3">
    <source>
        <dbReference type="ARBA" id="ARBA00013194"/>
    </source>
</evidence>
<dbReference type="PANTHER" id="PTHR30560">
    <property type="entry name" value="TRIGGER FACTOR CHAPERONE AND PEPTIDYL-PROLYL CIS/TRANS ISOMERASE"/>
    <property type="match status" value="1"/>
</dbReference>
<evidence type="ECO:0000256" key="2">
    <source>
        <dbReference type="ARBA" id="ARBA00005464"/>
    </source>
</evidence>
<evidence type="ECO:0000256" key="1">
    <source>
        <dbReference type="ARBA" id="ARBA00000971"/>
    </source>
</evidence>
<comment type="subcellular location">
    <subcellularLocation>
        <location evidence="11">Cytoplasm</location>
    </subcellularLocation>
    <text evidence="11">About half TF is bound to the ribosome near the polypeptide exit tunnel while the other half is free in the cytoplasm.</text>
</comment>
<dbReference type="GO" id="GO:0051301">
    <property type="term" value="P:cell division"/>
    <property type="evidence" value="ECO:0007669"/>
    <property type="project" value="UniProtKB-KW"/>
</dbReference>
<evidence type="ECO:0000313" key="16">
    <source>
        <dbReference type="Proteomes" id="UP000464524"/>
    </source>
</evidence>
<dbReference type="GO" id="GO:0003755">
    <property type="term" value="F:peptidyl-prolyl cis-trans isomerase activity"/>
    <property type="evidence" value="ECO:0007669"/>
    <property type="project" value="UniProtKB-UniRule"/>
</dbReference>
<reference evidence="15 16" key="1">
    <citation type="submission" date="2019-12" db="EMBL/GenBank/DDBJ databases">
        <title>Genome sequencing and assembly of endphytes of Porphyra tenera.</title>
        <authorList>
            <person name="Park J.M."/>
            <person name="Shin R."/>
            <person name="Jo S.H."/>
        </authorList>
    </citation>
    <scope>NUCLEOTIDE SEQUENCE [LARGE SCALE GENOMIC DNA]</scope>
    <source>
        <strain evidence="15 16">GPM4</strain>
    </source>
</reference>
<keyword evidence="8 11" id="KW-0413">Isomerase</keyword>
<comment type="catalytic activity">
    <reaction evidence="1 11 12">
        <text>[protein]-peptidylproline (omega=180) = [protein]-peptidylproline (omega=0)</text>
        <dbReference type="Rhea" id="RHEA:16237"/>
        <dbReference type="Rhea" id="RHEA-COMP:10747"/>
        <dbReference type="Rhea" id="RHEA-COMP:10748"/>
        <dbReference type="ChEBI" id="CHEBI:83833"/>
        <dbReference type="ChEBI" id="CHEBI:83834"/>
        <dbReference type="EC" id="5.2.1.8"/>
    </reaction>
</comment>
<organism evidence="15 16">
    <name type="scientific">Paraglaciecola mesophila</name>
    <dbReference type="NCBI Taxonomy" id="197222"/>
    <lineage>
        <taxon>Bacteria</taxon>
        <taxon>Pseudomonadati</taxon>
        <taxon>Pseudomonadota</taxon>
        <taxon>Gammaproteobacteria</taxon>
        <taxon>Alteromonadales</taxon>
        <taxon>Alteromonadaceae</taxon>
        <taxon>Paraglaciecola</taxon>
    </lineage>
</organism>
<keyword evidence="5 11" id="KW-0132">Cell division</keyword>
<dbReference type="InterPro" id="IPR008880">
    <property type="entry name" value="Trigger_fac_C"/>
</dbReference>
<dbReference type="PROSITE" id="PS50059">
    <property type="entry name" value="FKBP_PPIASE"/>
    <property type="match status" value="1"/>
</dbReference>